<organism evidence="2 3">
    <name type="scientific">Melipona quadrifasciata</name>
    <dbReference type="NCBI Taxonomy" id="166423"/>
    <lineage>
        <taxon>Eukaryota</taxon>
        <taxon>Metazoa</taxon>
        <taxon>Ecdysozoa</taxon>
        <taxon>Arthropoda</taxon>
        <taxon>Hexapoda</taxon>
        <taxon>Insecta</taxon>
        <taxon>Pterygota</taxon>
        <taxon>Neoptera</taxon>
        <taxon>Endopterygota</taxon>
        <taxon>Hymenoptera</taxon>
        <taxon>Apocrita</taxon>
        <taxon>Aculeata</taxon>
        <taxon>Apoidea</taxon>
        <taxon>Anthophila</taxon>
        <taxon>Apidae</taxon>
        <taxon>Melipona</taxon>
    </lineage>
</organism>
<name>A0A0N0BFQ8_9HYME</name>
<reference evidence="2 3" key="1">
    <citation type="submission" date="2015-07" db="EMBL/GenBank/DDBJ databases">
        <title>The genome of Melipona quadrifasciata.</title>
        <authorList>
            <person name="Pan H."/>
            <person name="Kapheim K."/>
        </authorList>
    </citation>
    <scope>NUCLEOTIDE SEQUENCE [LARGE SCALE GENOMIC DNA]</scope>
    <source>
        <strain evidence="2">0111107301</strain>
        <tissue evidence="2">Whole body</tissue>
    </source>
</reference>
<evidence type="ECO:0000256" key="1">
    <source>
        <dbReference type="SAM" id="MobiDB-lite"/>
    </source>
</evidence>
<feature type="compositionally biased region" description="Polar residues" evidence="1">
    <location>
        <begin position="75"/>
        <end position="85"/>
    </location>
</feature>
<gene>
    <name evidence="2" type="ORF">WN51_13759</name>
</gene>
<dbReference type="Proteomes" id="UP000053105">
    <property type="component" value="Unassembled WGS sequence"/>
</dbReference>
<evidence type="ECO:0000313" key="3">
    <source>
        <dbReference type="Proteomes" id="UP000053105"/>
    </source>
</evidence>
<sequence>MLLLNQNSLICSISVIVSPNDQMIKLTVNVIRNINIRFAPGGYSSIQNHKVAVRTHATLMLKQTSNDTVHHRQSCKQTGPQNSSVVRIEPPPITNDAYHVYAYDERKSNLLQRTGDEPTNFKNRGNRMYNRMHKHYVHIKH</sequence>
<accession>A0A0N0BFQ8</accession>
<dbReference type="EMBL" id="KQ435794">
    <property type="protein sequence ID" value="KOX73681.1"/>
    <property type="molecule type" value="Genomic_DNA"/>
</dbReference>
<proteinExistence type="predicted"/>
<feature type="region of interest" description="Disordered" evidence="1">
    <location>
        <begin position="66"/>
        <end position="89"/>
    </location>
</feature>
<evidence type="ECO:0000313" key="2">
    <source>
        <dbReference type="EMBL" id="KOX73681.1"/>
    </source>
</evidence>
<dbReference type="AlphaFoldDB" id="A0A0N0BFQ8"/>
<protein>
    <submittedName>
        <fullName evidence="2">Uncharacterized protein</fullName>
    </submittedName>
</protein>
<keyword evidence="3" id="KW-1185">Reference proteome</keyword>